<dbReference type="EMBL" id="JAAMPC010000004">
    <property type="protein sequence ID" value="KAG2314099.1"/>
    <property type="molecule type" value="Genomic_DNA"/>
</dbReference>
<name>A0A8X7VM74_BRACI</name>
<evidence type="ECO:0000313" key="12">
    <source>
        <dbReference type="Proteomes" id="UP000886595"/>
    </source>
</evidence>
<reference evidence="11 12" key="1">
    <citation type="submission" date="2020-02" db="EMBL/GenBank/DDBJ databases">
        <authorList>
            <person name="Ma Q."/>
            <person name="Huang Y."/>
            <person name="Song X."/>
            <person name="Pei D."/>
        </authorList>
    </citation>
    <scope>NUCLEOTIDE SEQUENCE [LARGE SCALE GENOMIC DNA]</scope>
    <source>
        <strain evidence="11">Sxm20200214</strain>
        <tissue evidence="11">Leaf</tissue>
    </source>
</reference>
<dbReference type="OrthoDB" id="10264149at2759"/>
<evidence type="ECO:0000256" key="8">
    <source>
        <dbReference type="ARBA" id="ARBA00023136"/>
    </source>
</evidence>
<evidence type="ECO:0000256" key="1">
    <source>
        <dbReference type="ARBA" id="ARBA00004622"/>
    </source>
</evidence>
<keyword evidence="6" id="KW-0603">Photosystem I</keyword>
<evidence type="ECO:0000256" key="7">
    <source>
        <dbReference type="ARBA" id="ARBA00023078"/>
    </source>
</evidence>
<proteinExistence type="inferred from homology"/>
<dbReference type="Proteomes" id="UP000886595">
    <property type="component" value="Unassembled WGS sequence"/>
</dbReference>
<keyword evidence="4" id="KW-0602">Photosynthesis</keyword>
<dbReference type="PANTHER" id="PTHR36814">
    <property type="entry name" value="PHOTOSYSTEM I REACTION CENTER SUBUNIT N, CHLOROPLASTIC"/>
    <property type="match status" value="1"/>
</dbReference>
<gene>
    <name evidence="11" type="ORF">Bca52824_017221</name>
</gene>
<evidence type="ECO:0000256" key="10">
    <source>
        <dbReference type="SAM" id="Phobius"/>
    </source>
</evidence>
<dbReference type="Gene3D" id="4.10.1190.10">
    <property type="entry name" value="Chlorophyll A-B binding protein"/>
    <property type="match status" value="1"/>
</dbReference>
<feature type="region of interest" description="Disordered" evidence="9">
    <location>
        <begin position="80"/>
        <end position="109"/>
    </location>
</feature>
<evidence type="ECO:0000256" key="2">
    <source>
        <dbReference type="ARBA" id="ARBA00010661"/>
    </source>
</evidence>
<evidence type="ECO:0000256" key="9">
    <source>
        <dbReference type="SAM" id="MobiDB-lite"/>
    </source>
</evidence>
<evidence type="ECO:0000256" key="5">
    <source>
        <dbReference type="ARBA" id="ARBA00022640"/>
    </source>
</evidence>
<organism evidence="11 12">
    <name type="scientific">Brassica carinata</name>
    <name type="common">Ethiopian mustard</name>
    <name type="synonym">Abyssinian cabbage</name>
    <dbReference type="NCBI Taxonomy" id="52824"/>
    <lineage>
        <taxon>Eukaryota</taxon>
        <taxon>Viridiplantae</taxon>
        <taxon>Streptophyta</taxon>
        <taxon>Embryophyta</taxon>
        <taxon>Tracheophyta</taxon>
        <taxon>Spermatophyta</taxon>
        <taxon>Magnoliopsida</taxon>
        <taxon>eudicotyledons</taxon>
        <taxon>Gunneridae</taxon>
        <taxon>Pentapetalae</taxon>
        <taxon>rosids</taxon>
        <taxon>malvids</taxon>
        <taxon>Brassicales</taxon>
        <taxon>Brassicaceae</taxon>
        <taxon>Brassiceae</taxon>
        <taxon>Brassica</taxon>
    </lineage>
</organism>
<dbReference type="Pfam" id="PF05479">
    <property type="entry name" value="PsaN"/>
    <property type="match status" value="1"/>
</dbReference>
<keyword evidence="8 10" id="KW-0472">Membrane</keyword>
<accession>A0A8X7VM74</accession>
<keyword evidence="3" id="KW-0150">Chloroplast</keyword>
<dbReference type="PANTHER" id="PTHR36814:SF1">
    <property type="entry name" value="PHOTOSYSTEM I REACTION CENTER SUBUNIT N, CHLOROPLASTIC"/>
    <property type="match status" value="1"/>
</dbReference>
<evidence type="ECO:0000313" key="11">
    <source>
        <dbReference type="EMBL" id="KAG2314099.1"/>
    </source>
</evidence>
<keyword evidence="7" id="KW-0793">Thylakoid</keyword>
<evidence type="ECO:0000256" key="3">
    <source>
        <dbReference type="ARBA" id="ARBA00022528"/>
    </source>
</evidence>
<dbReference type="GO" id="GO:0015979">
    <property type="term" value="P:photosynthesis"/>
    <property type="evidence" value="ECO:0007669"/>
    <property type="project" value="UniProtKB-KW"/>
</dbReference>
<keyword evidence="12" id="KW-1185">Reference proteome</keyword>
<comment type="similarity">
    <text evidence="2">Belongs to the psaN family.</text>
</comment>
<comment type="subcellular location">
    <subcellularLocation>
        <location evidence="1">Plastid</location>
        <location evidence="1">Chloroplast thylakoid membrane</location>
        <topology evidence="1">Peripheral membrane protein</topology>
        <orientation evidence="1">Lumenal side</orientation>
    </subcellularLocation>
</comment>
<feature type="transmembrane region" description="Helical" evidence="10">
    <location>
        <begin position="230"/>
        <end position="251"/>
    </location>
</feature>
<keyword evidence="10" id="KW-0812">Transmembrane</keyword>
<dbReference type="InterPro" id="IPR044907">
    <property type="entry name" value="PSAN_sf"/>
</dbReference>
<keyword evidence="5" id="KW-0934">Plastid</keyword>
<dbReference type="AlphaFoldDB" id="A0A8X7VM74"/>
<evidence type="ECO:0000256" key="4">
    <source>
        <dbReference type="ARBA" id="ARBA00022531"/>
    </source>
</evidence>
<keyword evidence="10" id="KW-1133">Transmembrane helix</keyword>
<feature type="compositionally biased region" description="Polar residues" evidence="9">
    <location>
        <begin position="80"/>
        <end position="103"/>
    </location>
</feature>
<comment type="caution">
    <text evidence="11">The sequence shown here is derived from an EMBL/GenBank/DDBJ whole genome shotgun (WGS) entry which is preliminary data.</text>
</comment>
<dbReference type="GO" id="GO:0030093">
    <property type="term" value="C:chloroplast photosystem I"/>
    <property type="evidence" value="ECO:0007669"/>
    <property type="project" value="TreeGrafter"/>
</dbReference>
<sequence length="253" mass="28449">MFVSDASLPSEFFDYFKESGFSCFKGGPRTIQNLRKRFRLSLTEEASLCFMFVEVTFPYDPLLEKRKKAKASNFSSLKKSLTANQSRPEKQQGNYSSGYQSCSKRVGGDEVSGRRSAMVILAATIFSSSFVPASANAGVVDDYHEKSKADKADELNDKKSLGTSGANFARALTLQFGSCKFPENFPRCQDLVKQKRLSCSSLFNMRGPFISEDLELECKGKDKYGTGEHVLFVILSILIRTQQYIYIYIILFF</sequence>
<protein>
    <submittedName>
        <fullName evidence="11">Uncharacterized protein</fullName>
    </submittedName>
</protein>
<dbReference type="InterPro" id="IPR008796">
    <property type="entry name" value="PSAN"/>
</dbReference>
<evidence type="ECO:0000256" key="6">
    <source>
        <dbReference type="ARBA" id="ARBA00022836"/>
    </source>
</evidence>